<evidence type="ECO:0000313" key="2">
    <source>
        <dbReference type="Proteomes" id="UP000004691"/>
    </source>
</evidence>
<dbReference type="RefSeq" id="WP_006238690.1">
    <property type="nucleotide sequence ID" value="NZ_JH636049.1"/>
</dbReference>
<name>I0V339_9PSEU</name>
<dbReference type="HOGENOM" id="CLU_2510713_0_0_11"/>
<reference evidence="1 2" key="1">
    <citation type="submission" date="2012-01" db="EMBL/GenBank/DDBJ databases">
        <title>Improved High-Quality Draft sequence of Saccharomonospora xinjiangensis XJ-54.</title>
        <authorList>
            <consortium name="US DOE Joint Genome Institute"/>
            <person name="Lucas S."/>
            <person name="Han J."/>
            <person name="Lapidus A."/>
            <person name="Cheng J.-F."/>
            <person name="Goodwin L."/>
            <person name="Pitluck S."/>
            <person name="Peters L."/>
            <person name="Mikhailova N."/>
            <person name="Teshima H."/>
            <person name="Detter J.C."/>
            <person name="Han C."/>
            <person name="Tapia R."/>
            <person name="Land M."/>
            <person name="Hauser L."/>
            <person name="Kyrpides N."/>
            <person name="Ivanova N."/>
            <person name="Pagani I."/>
            <person name="Brambilla E.-M."/>
            <person name="Klenk H.-P."/>
            <person name="Woyke T."/>
        </authorList>
    </citation>
    <scope>NUCLEOTIDE SEQUENCE [LARGE SCALE GENOMIC DNA]</scope>
    <source>
        <strain evidence="1 2">XJ-54</strain>
    </source>
</reference>
<protein>
    <submittedName>
        <fullName evidence="1">Uncharacterized protein</fullName>
    </submittedName>
</protein>
<dbReference type="AlphaFoldDB" id="I0V339"/>
<accession>I0V339</accession>
<dbReference type="EMBL" id="JH636049">
    <property type="protein sequence ID" value="EID54542.1"/>
    <property type="molecule type" value="Genomic_DNA"/>
</dbReference>
<organism evidence="1 2">
    <name type="scientific">Saccharomonospora xinjiangensis XJ-54</name>
    <dbReference type="NCBI Taxonomy" id="882086"/>
    <lineage>
        <taxon>Bacteria</taxon>
        <taxon>Bacillati</taxon>
        <taxon>Actinomycetota</taxon>
        <taxon>Actinomycetes</taxon>
        <taxon>Pseudonocardiales</taxon>
        <taxon>Pseudonocardiaceae</taxon>
        <taxon>Saccharomonospora</taxon>
    </lineage>
</organism>
<evidence type="ECO:0000313" key="1">
    <source>
        <dbReference type="EMBL" id="EID54542.1"/>
    </source>
</evidence>
<sequence length="85" mass="9371">MRNFDPFVVAVASCVAMLDSAGADEVEPSFAVKIQQVIGECLQKIPRSQEPELRKMLLRIADEVSADESEVAKHLRQWAANLGES</sequence>
<proteinExistence type="predicted"/>
<keyword evidence="2" id="KW-1185">Reference proteome</keyword>
<gene>
    <name evidence="1" type="ORF">SacxiDRAFT_2313</name>
</gene>
<dbReference type="OrthoDB" id="9909301at2"/>
<dbReference type="Proteomes" id="UP000004691">
    <property type="component" value="Unassembled WGS sequence"/>
</dbReference>